<reference evidence="1 2" key="1">
    <citation type="submission" date="2016-09" db="EMBL/GenBank/DDBJ databases">
        <title>Complete genome of Desulfosporosinus sp. OL.</title>
        <authorList>
            <person name="Mardanov A."/>
            <person name="Beletsky A."/>
            <person name="Panova A."/>
            <person name="Karnachuk O."/>
            <person name="Ravin N."/>
        </authorList>
    </citation>
    <scope>NUCLEOTIDE SEQUENCE [LARGE SCALE GENOMIC DNA]</scope>
    <source>
        <strain evidence="1 2">OL</strain>
    </source>
</reference>
<proteinExistence type="predicted"/>
<dbReference type="AlphaFoldDB" id="A0A1Q8QHB1"/>
<protein>
    <submittedName>
        <fullName evidence="1">Uncharacterized protein</fullName>
    </submittedName>
</protein>
<dbReference type="EMBL" id="MLBF01000071">
    <property type="protein sequence ID" value="OLN26705.1"/>
    <property type="molecule type" value="Genomic_DNA"/>
</dbReference>
<accession>A0A1Q8QHB1</accession>
<evidence type="ECO:0000313" key="1">
    <source>
        <dbReference type="EMBL" id="OLN26705.1"/>
    </source>
</evidence>
<organism evidence="1 2">
    <name type="scientific">Desulfosporosinus metallidurans</name>
    <dbReference type="NCBI Taxonomy" id="1888891"/>
    <lineage>
        <taxon>Bacteria</taxon>
        <taxon>Bacillati</taxon>
        <taxon>Bacillota</taxon>
        <taxon>Clostridia</taxon>
        <taxon>Eubacteriales</taxon>
        <taxon>Desulfitobacteriaceae</taxon>
        <taxon>Desulfosporosinus</taxon>
    </lineage>
</organism>
<gene>
    <name evidence="1" type="ORF">DSOL_4859</name>
</gene>
<evidence type="ECO:0000313" key="2">
    <source>
        <dbReference type="Proteomes" id="UP000186102"/>
    </source>
</evidence>
<sequence length="47" mass="5147">MAAVPKLSWASVGPANVSTMITAKTKTVIHWNIRGNNELLRKRLSQG</sequence>
<comment type="caution">
    <text evidence="1">The sequence shown here is derived from an EMBL/GenBank/DDBJ whole genome shotgun (WGS) entry which is preliminary data.</text>
</comment>
<dbReference type="Proteomes" id="UP000186102">
    <property type="component" value="Unassembled WGS sequence"/>
</dbReference>
<name>A0A1Q8QHB1_9FIRM</name>
<keyword evidence="2" id="KW-1185">Reference proteome</keyword>